<sequence length="399" mass="41515">MSTIRTAVPRYRPRQGPALLDAGFRPFFLAAALWAAAALPLWLLAFTGGIELPTALAPLTWHIHEMLYGFVAATLAGFLLTAIPNWTGRLPLQGRPLALLVLAWLAGRLATATSGWIGAGPAAALDLLFLATMLAVVLREIVAGRNWKNLPMAGAVALLLAGNALMHAEAAGLIPDRGLGWRLALAVLVLLVSLIGGRIIPSFTRNWLAKRDATALPAPFGRLDSLTLLATALAGAAWTADPDGAATALLTLAAGALQALRLARWRALATLAEPLVWILHLAYAWLPLGLVLLGLGHWWPALPPSLAIHALTAGALGSITLAVMTRATLGHTGRPLTAGAATLAIYLAITLAAATRLAAVLLPELMLPLLAVSGTAWVAAFAGFALAYGRALLTPRAAA</sequence>
<dbReference type="AlphaFoldDB" id="A0A1Y6CA83"/>
<dbReference type="STRING" id="560819.SAMN05428998_11821"/>
<keyword evidence="1" id="KW-0812">Transmembrane</keyword>
<accession>A0A1Y6CA83</accession>
<name>A0A1Y6CA83_9PROT</name>
<feature type="transmembrane region" description="Helical" evidence="1">
    <location>
        <begin position="66"/>
        <end position="85"/>
    </location>
</feature>
<feature type="transmembrane region" description="Helical" evidence="1">
    <location>
        <begin position="365"/>
        <end position="388"/>
    </location>
</feature>
<dbReference type="Pfam" id="PF05940">
    <property type="entry name" value="NnrS"/>
    <property type="match status" value="1"/>
</dbReference>
<feature type="transmembrane region" description="Helical" evidence="1">
    <location>
        <begin position="180"/>
        <end position="200"/>
    </location>
</feature>
<evidence type="ECO:0000313" key="2">
    <source>
        <dbReference type="EMBL" id="SMF51301.1"/>
    </source>
</evidence>
<feature type="transmembrane region" description="Helical" evidence="1">
    <location>
        <begin position="27"/>
        <end position="46"/>
    </location>
</feature>
<reference evidence="2 3" key="1">
    <citation type="submission" date="2017-04" db="EMBL/GenBank/DDBJ databases">
        <authorList>
            <person name="Afonso C.L."/>
            <person name="Miller P.J."/>
            <person name="Scott M.A."/>
            <person name="Spackman E."/>
            <person name="Goraichik I."/>
            <person name="Dimitrov K.M."/>
            <person name="Suarez D.L."/>
            <person name="Swayne D.E."/>
        </authorList>
    </citation>
    <scope>NUCLEOTIDE SEQUENCE [LARGE SCALE GENOMIC DNA]</scope>
    <source>
        <strain evidence="2 3">USBA 355</strain>
    </source>
</reference>
<dbReference type="Proteomes" id="UP000192917">
    <property type="component" value="Unassembled WGS sequence"/>
</dbReference>
<keyword evidence="3" id="KW-1185">Reference proteome</keyword>
<feature type="transmembrane region" description="Helical" evidence="1">
    <location>
        <begin position="97"/>
        <end position="117"/>
    </location>
</feature>
<keyword evidence="1" id="KW-0472">Membrane</keyword>
<evidence type="ECO:0000313" key="3">
    <source>
        <dbReference type="Proteomes" id="UP000192917"/>
    </source>
</evidence>
<feature type="transmembrane region" description="Helical" evidence="1">
    <location>
        <begin position="306"/>
        <end position="324"/>
    </location>
</feature>
<feature type="transmembrane region" description="Helical" evidence="1">
    <location>
        <begin position="275"/>
        <end position="300"/>
    </location>
</feature>
<evidence type="ECO:0000256" key="1">
    <source>
        <dbReference type="SAM" id="Phobius"/>
    </source>
</evidence>
<dbReference type="RefSeq" id="WP_235017156.1">
    <property type="nucleotide sequence ID" value="NZ_FWZX01000018.1"/>
</dbReference>
<proteinExistence type="predicted"/>
<dbReference type="InterPro" id="IPR010266">
    <property type="entry name" value="NnrS"/>
</dbReference>
<dbReference type="EMBL" id="FWZX01000018">
    <property type="protein sequence ID" value="SMF51301.1"/>
    <property type="molecule type" value="Genomic_DNA"/>
</dbReference>
<protein>
    <submittedName>
        <fullName evidence="2">Uncharacterized protein involved in response to NO</fullName>
    </submittedName>
</protein>
<organism evidence="2 3">
    <name type="scientific">Tistlia consotensis USBA 355</name>
    <dbReference type="NCBI Taxonomy" id="560819"/>
    <lineage>
        <taxon>Bacteria</taxon>
        <taxon>Pseudomonadati</taxon>
        <taxon>Pseudomonadota</taxon>
        <taxon>Alphaproteobacteria</taxon>
        <taxon>Rhodospirillales</taxon>
        <taxon>Rhodovibrionaceae</taxon>
        <taxon>Tistlia</taxon>
    </lineage>
</organism>
<feature type="transmembrane region" description="Helical" evidence="1">
    <location>
        <begin position="123"/>
        <end position="142"/>
    </location>
</feature>
<gene>
    <name evidence="2" type="ORF">SAMN05428998_11821</name>
</gene>
<feature type="transmembrane region" description="Helical" evidence="1">
    <location>
        <begin position="154"/>
        <end position="174"/>
    </location>
</feature>
<feature type="transmembrane region" description="Helical" evidence="1">
    <location>
        <begin position="336"/>
        <end position="359"/>
    </location>
</feature>
<keyword evidence="1" id="KW-1133">Transmembrane helix</keyword>